<organism evidence="2 3">
    <name type="scientific">Thermoleophilum album</name>
    <dbReference type="NCBI Taxonomy" id="29539"/>
    <lineage>
        <taxon>Bacteria</taxon>
        <taxon>Bacillati</taxon>
        <taxon>Actinomycetota</taxon>
        <taxon>Thermoleophilia</taxon>
        <taxon>Thermoleophilales</taxon>
        <taxon>Thermoleophilaceae</taxon>
        <taxon>Thermoleophilum</taxon>
    </lineage>
</organism>
<feature type="region of interest" description="Disordered" evidence="1">
    <location>
        <begin position="1"/>
        <end position="21"/>
    </location>
</feature>
<dbReference type="EMBL" id="FNWJ01000002">
    <property type="protein sequence ID" value="SEH14159.1"/>
    <property type="molecule type" value="Genomic_DNA"/>
</dbReference>
<protein>
    <submittedName>
        <fullName evidence="2">Uncharacterized protein</fullName>
    </submittedName>
</protein>
<dbReference type="AlphaFoldDB" id="A0A1H6FTK6"/>
<name>A0A1H6FTK6_THEAL</name>
<keyword evidence="3" id="KW-1185">Reference proteome</keyword>
<evidence type="ECO:0000313" key="2">
    <source>
        <dbReference type="EMBL" id="SEH14159.1"/>
    </source>
</evidence>
<accession>A0A1H6FTK6</accession>
<dbReference type="STRING" id="29539.SAMN02745716_1537"/>
<dbReference type="Proteomes" id="UP000222056">
    <property type="component" value="Unassembled WGS sequence"/>
</dbReference>
<feature type="compositionally biased region" description="Basic and acidic residues" evidence="1">
    <location>
        <begin position="1"/>
        <end position="17"/>
    </location>
</feature>
<reference evidence="3" key="1">
    <citation type="submission" date="2016-10" db="EMBL/GenBank/DDBJ databases">
        <authorList>
            <person name="Varghese N."/>
            <person name="Submissions S."/>
        </authorList>
    </citation>
    <scope>NUCLEOTIDE SEQUENCE [LARGE SCALE GENOMIC DNA]</scope>
    <source>
        <strain evidence="3">ATCC 35263</strain>
    </source>
</reference>
<evidence type="ECO:0000256" key="1">
    <source>
        <dbReference type="SAM" id="MobiDB-lite"/>
    </source>
</evidence>
<dbReference type="RefSeq" id="WP_143038654.1">
    <property type="nucleotide sequence ID" value="NZ_FNWJ01000002.1"/>
</dbReference>
<gene>
    <name evidence="2" type="ORF">SAMN02745716_1537</name>
</gene>
<sequence length="78" mass="8310">MDDRDGLGGRGPHEKAAEPSVEVLAERVEELARRIAADGVDPAAAEALANEARMLADELSASVEALARDRSDRQQSLL</sequence>
<proteinExistence type="predicted"/>
<evidence type="ECO:0000313" key="3">
    <source>
        <dbReference type="Proteomes" id="UP000222056"/>
    </source>
</evidence>